<proteinExistence type="predicted"/>
<comment type="caution">
    <text evidence="1">The sequence shown here is derived from an EMBL/GenBank/DDBJ whole genome shotgun (WGS) entry which is preliminary data.</text>
</comment>
<dbReference type="InterPro" id="IPR010852">
    <property type="entry name" value="ABATE"/>
</dbReference>
<evidence type="ECO:0000313" key="1">
    <source>
        <dbReference type="EMBL" id="GMA87645.1"/>
    </source>
</evidence>
<evidence type="ECO:0000313" key="2">
    <source>
        <dbReference type="Proteomes" id="UP001157017"/>
    </source>
</evidence>
<keyword evidence="2" id="KW-1185">Reference proteome</keyword>
<protein>
    <submittedName>
        <fullName evidence="1">Uncharacterized protein</fullName>
    </submittedName>
</protein>
<dbReference type="Proteomes" id="UP001157017">
    <property type="component" value="Unassembled WGS sequence"/>
</dbReference>
<reference evidence="2" key="1">
    <citation type="journal article" date="2019" name="Int. J. Syst. Evol. Microbiol.">
        <title>The Global Catalogue of Microorganisms (GCM) 10K type strain sequencing project: providing services to taxonomists for standard genome sequencing and annotation.</title>
        <authorList>
            <consortium name="The Broad Institute Genomics Platform"/>
            <consortium name="The Broad Institute Genome Sequencing Center for Infectious Disease"/>
            <person name="Wu L."/>
            <person name="Ma J."/>
        </authorList>
    </citation>
    <scope>NUCLEOTIDE SEQUENCE [LARGE SCALE GENOMIC DNA]</scope>
    <source>
        <strain evidence="2">NBRC 108730</strain>
    </source>
</reference>
<accession>A0ABQ6JHD7</accession>
<name>A0ABQ6JHD7_9ACTN</name>
<dbReference type="EMBL" id="BSUZ01000001">
    <property type="protein sequence ID" value="GMA87645.1"/>
    <property type="molecule type" value="Genomic_DNA"/>
</dbReference>
<gene>
    <name evidence="1" type="ORF">GCM10025868_28950</name>
</gene>
<dbReference type="Pfam" id="PF07336">
    <property type="entry name" value="ABATE"/>
    <property type="match status" value="1"/>
</dbReference>
<organism evidence="1 2">
    <name type="scientific">Angustibacter aerolatus</name>
    <dbReference type="NCBI Taxonomy" id="1162965"/>
    <lineage>
        <taxon>Bacteria</taxon>
        <taxon>Bacillati</taxon>
        <taxon>Actinomycetota</taxon>
        <taxon>Actinomycetes</taxon>
        <taxon>Kineosporiales</taxon>
        <taxon>Kineosporiaceae</taxon>
    </lineage>
</organism>
<sequence length="56" mass="5861">MLDVQVVARPADVVAAHRLRSAVLELARARATDRPLDPADVETLNGFAASAPPTPA</sequence>